<dbReference type="CDD" id="cd08616">
    <property type="entry name" value="PI-PLCXD1c"/>
    <property type="match status" value="1"/>
</dbReference>
<dbReference type="Proteomes" id="UP000276776">
    <property type="component" value="Unassembled WGS sequence"/>
</dbReference>
<keyword evidence="3" id="KW-1185">Reference proteome</keyword>
<dbReference type="PANTHER" id="PTHR13593:SF113">
    <property type="entry name" value="SI:DKEY-266F7.9"/>
    <property type="match status" value="1"/>
</dbReference>
<evidence type="ECO:0000313" key="3">
    <source>
        <dbReference type="Proteomes" id="UP000276776"/>
    </source>
</evidence>
<dbReference type="AlphaFoldDB" id="A0A0N5D2Y6"/>
<dbReference type="EMBL" id="UYYF01004489">
    <property type="protein sequence ID" value="VDN04694.1"/>
    <property type="molecule type" value="Genomic_DNA"/>
</dbReference>
<dbReference type="OrthoDB" id="1046782at2759"/>
<evidence type="ECO:0000259" key="1">
    <source>
        <dbReference type="Pfam" id="PF00388"/>
    </source>
</evidence>
<evidence type="ECO:0000313" key="4">
    <source>
        <dbReference type="WBParaSite" id="TCLT_0000726701-mRNA-1"/>
    </source>
</evidence>
<name>A0A0N5D2Y6_THECL</name>
<organism evidence="4">
    <name type="scientific">Thelazia callipaeda</name>
    <name type="common">Oriental eyeworm</name>
    <name type="synonym">Parasitic nematode</name>
    <dbReference type="NCBI Taxonomy" id="103827"/>
    <lineage>
        <taxon>Eukaryota</taxon>
        <taxon>Metazoa</taxon>
        <taxon>Ecdysozoa</taxon>
        <taxon>Nematoda</taxon>
        <taxon>Chromadorea</taxon>
        <taxon>Rhabditida</taxon>
        <taxon>Spirurina</taxon>
        <taxon>Spiruromorpha</taxon>
        <taxon>Thelazioidea</taxon>
        <taxon>Thelaziidae</taxon>
        <taxon>Thelazia</taxon>
    </lineage>
</organism>
<dbReference type="OMA" id="NHFYAME"/>
<dbReference type="WBParaSite" id="TCLT_0000726701-mRNA-1">
    <property type="protein sequence ID" value="TCLT_0000726701-mRNA-1"/>
    <property type="gene ID" value="TCLT_0000726701"/>
</dbReference>
<feature type="domain" description="Phosphatidylinositol-specific phospholipase C X" evidence="1">
    <location>
        <begin position="63"/>
        <end position="180"/>
    </location>
</feature>
<dbReference type="InterPro" id="IPR042158">
    <property type="entry name" value="PLCXD1/2/3"/>
</dbReference>
<dbReference type="SUPFAM" id="SSF51695">
    <property type="entry name" value="PLC-like phosphodiesterases"/>
    <property type="match status" value="1"/>
</dbReference>
<gene>
    <name evidence="2" type="ORF">TCLT_LOCUS7256</name>
</gene>
<dbReference type="InterPro" id="IPR051057">
    <property type="entry name" value="PI-PLC_domain"/>
</dbReference>
<dbReference type="GO" id="GO:0008081">
    <property type="term" value="F:phosphoric diester hydrolase activity"/>
    <property type="evidence" value="ECO:0007669"/>
    <property type="project" value="InterPro"/>
</dbReference>
<sequence>MANWMSELPVAARDKPLMTLAIPGSHLSGTCSLKEDGEITPDQAWCVRVLNSNDMIRKAVYNWSKVQTMSIREQLENGVRFLDVKVAYINESFYVVNGLRSMEVRDLFRRVDEFLSLHPKEVVLVDINHFYEFREQQHSKLLDMISNLFGDRLISRPTSLRTAMSYTLNKIWSSDGRVIIFYQPSLPPTRTSDINGHAGPSETIKLPNHVWTRQFIKSPWPKTDDAKRMVDEVAQIIQSRVLENGFQVCQAIVTLTVNSIIRQPTGTFEARFGRRATRELVDWLRRNGHRYRSNINVILVDFVDEDDFCGTMIDLNK</sequence>
<evidence type="ECO:0000313" key="2">
    <source>
        <dbReference type="EMBL" id="VDN04694.1"/>
    </source>
</evidence>
<protein>
    <submittedName>
        <fullName evidence="4">PLCXc domain-containing protein</fullName>
    </submittedName>
</protein>
<proteinExistence type="predicted"/>
<dbReference type="PROSITE" id="PS50007">
    <property type="entry name" value="PIPLC_X_DOMAIN"/>
    <property type="match status" value="1"/>
</dbReference>
<dbReference type="Pfam" id="PF00388">
    <property type="entry name" value="PI-PLC-X"/>
    <property type="match status" value="1"/>
</dbReference>
<dbReference type="PANTHER" id="PTHR13593">
    <property type="match status" value="1"/>
</dbReference>
<dbReference type="Gene3D" id="3.20.20.190">
    <property type="entry name" value="Phosphatidylinositol (PI) phosphodiesterase"/>
    <property type="match status" value="1"/>
</dbReference>
<dbReference type="InterPro" id="IPR000909">
    <property type="entry name" value="PLipase_C_PInositol-sp_X_dom"/>
</dbReference>
<reference evidence="4" key="1">
    <citation type="submission" date="2017-02" db="UniProtKB">
        <authorList>
            <consortium name="WormBaseParasite"/>
        </authorList>
    </citation>
    <scope>IDENTIFICATION</scope>
</reference>
<dbReference type="STRING" id="103827.A0A0N5D2Y6"/>
<dbReference type="InterPro" id="IPR017946">
    <property type="entry name" value="PLC-like_Pdiesterase_TIM-brl"/>
</dbReference>
<reference evidence="2 3" key="2">
    <citation type="submission" date="2018-11" db="EMBL/GenBank/DDBJ databases">
        <authorList>
            <consortium name="Pathogen Informatics"/>
        </authorList>
    </citation>
    <scope>NUCLEOTIDE SEQUENCE [LARGE SCALE GENOMIC DNA]</scope>
</reference>
<dbReference type="GO" id="GO:0006629">
    <property type="term" value="P:lipid metabolic process"/>
    <property type="evidence" value="ECO:0007669"/>
    <property type="project" value="InterPro"/>
</dbReference>
<accession>A0A0N5D2Y6</accession>